<evidence type="ECO:0000313" key="5">
    <source>
        <dbReference type="Proteomes" id="UP000293347"/>
    </source>
</evidence>
<dbReference type="Pfam" id="PF07863">
    <property type="entry name" value="CtnDOT_TraJ"/>
    <property type="match status" value="1"/>
</dbReference>
<dbReference type="Proteomes" id="UP000293347">
    <property type="component" value="Unassembled WGS sequence"/>
</dbReference>
<keyword evidence="2" id="KW-0472">Membrane</keyword>
<comment type="caution">
    <text evidence="4">The sequence shown here is derived from an EMBL/GenBank/DDBJ whole genome shotgun (WGS) entry which is preliminary data.</text>
</comment>
<dbReference type="EMBL" id="SJSL01000001">
    <property type="protein sequence ID" value="TCD03172.1"/>
    <property type="molecule type" value="Genomic_DNA"/>
</dbReference>
<protein>
    <submittedName>
        <fullName evidence="4">Conjugative transposon protein TraJ</fullName>
    </submittedName>
</protein>
<feature type="transmembrane region" description="Helical" evidence="2">
    <location>
        <begin position="258"/>
        <end position="278"/>
    </location>
</feature>
<feature type="transmembrane region" description="Helical" evidence="2">
    <location>
        <begin position="228"/>
        <end position="246"/>
    </location>
</feature>
<dbReference type="AlphaFoldDB" id="A0A4R0NQ59"/>
<feature type="region of interest" description="Disordered" evidence="1">
    <location>
        <begin position="370"/>
        <end position="394"/>
    </location>
</feature>
<dbReference type="InterPro" id="IPR022393">
    <property type="entry name" value="Conjugative_transposon_TraJ"/>
</dbReference>
<evidence type="ECO:0000313" key="4">
    <source>
        <dbReference type="EMBL" id="TCD03172.1"/>
    </source>
</evidence>
<reference evidence="4 5" key="1">
    <citation type="submission" date="2019-02" db="EMBL/GenBank/DDBJ databases">
        <title>Pedobacter sp. RP-1-14 sp. nov., isolated from Arctic soil.</title>
        <authorList>
            <person name="Dahal R.H."/>
        </authorList>
    </citation>
    <scope>NUCLEOTIDE SEQUENCE [LARGE SCALE GENOMIC DNA]</scope>
    <source>
        <strain evidence="4 5">RP-1-14</strain>
    </source>
</reference>
<evidence type="ECO:0000256" key="2">
    <source>
        <dbReference type="SAM" id="Phobius"/>
    </source>
</evidence>
<name>A0A4R0NQ59_9SPHI</name>
<dbReference type="InterPro" id="IPR012424">
    <property type="entry name" value="Conjugative_transposon_TraJ_C"/>
</dbReference>
<feature type="domain" description="Conjugative transposon TraJ C-terminal" evidence="3">
    <location>
        <begin position="33"/>
        <end position="391"/>
    </location>
</feature>
<organism evidence="4 5">
    <name type="scientific">Pedobacter psychroterrae</name>
    <dbReference type="NCBI Taxonomy" id="2530453"/>
    <lineage>
        <taxon>Bacteria</taxon>
        <taxon>Pseudomonadati</taxon>
        <taxon>Bacteroidota</taxon>
        <taxon>Sphingobacteriia</taxon>
        <taxon>Sphingobacteriales</taxon>
        <taxon>Sphingobacteriaceae</taxon>
        <taxon>Pedobacter</taxon>
    </lineage>
</organism>
<keyword evidence="5" id="KW-1185">Reference proteome</keyword>
<proteinExistence type="predicted"/>
<dbReference type="OrthoDB" id="1147144at2"/>
<keyword evidence="2" id="KW-1133">Transmembrane helix</keyword>
<keyword evidence="2" id="KW-0812">Transmembrane</keyword>
<feature type="transmembrane region" description="Helical" evidence="2">
    <location>
        <begin position="94"/>
        <end position="114"/>
    </location>
</feature>
<evidence type="ECO:0000259" key="3">
    <source>
        <dbReference type="Pfam" id="PF07863"/>
    </source>
</evidence>
<sequence length="394" mass="42952">MNRFFKILVSAFGLMLLVGFPVCSFAQGGLAGEMKSMHLVLDQVYQEMLPLCSKLIGVGRGLAGLAALLYIGSRVWKNIAQAEPVDFYPLMRPFAFGLAILLFPSLIAVMNGVLKPTVTATSAMVKDSDRAIAVLLKQKEDAIKKTDQYQMYVGPDGSGDSDRWYKYTHPEDPNREDEGMLDRLAHGIDFAMAKASYNFRNSIKQWMSEVLQVVYAAASLCINTIRTFYLIILAILGPLVLAFAVFDGFEHTLTVWIARYVNIFLWLPIANIFGSIIGKVQENMLRYDISQVNQQGDTFFSATDTAYLVFLIIGIIGYFSVPTVANYVVHAGGGNSIVSKVNSLVVGTASTSTRAVTGAGGMVADAMGDGSRNARSGTASAGNDYFKNKLKSDD</sequence>
<accession>A0A4R0NQ59</accession>
<feature type="transmembrane region" description="Helical" evidence="2">
    <location>
        <begin position="299"/>
        <end position="321"/>
    </location>
</feature>
<dbReference type="RefSeq" id="WP_131593523.1">
    <property type="nucleotide sequence ID" value="NZ_SJSL01000001.1"/>
</dbReference>
<dbReference type="NCBIfam" id="TIGR03782">
    <property type="entry name" value="Bac_Flav_CT_J"/>
    <property type="match status" value="1"/>
</dbReference>
<evidence type="ECO:0000256" key="1">
    <source>
        <dbReference type="SAM" id="MobiDB-lite"/>
    </source>
</evidence>
<gene>
    <name evidence="4" type="primary">traJ</name>
    <name evidence="4" type="ORF">EZ437_04145</name>
</gene>